<keyword evidence="1" id="KW-0175">Coiled coil</keyword>
<accession>A0A553JMZ7</accession>
<dbReference type="Proteomes" id="UP000318126">
    <property type="component" value="Unassembled WGS sequence"/>
</dbReference>
<reference evidence="3" key="1">
    <citation type="submission" date="2019-07" db="EMBL/GenBank/DDBJ databases">
        <title>Shewanella sp. YLB-08 draft genomic sequence.</title>
        <authorList>
            <person name="Yu L."/>
        </authorList>
    </citation>
    <scope>NUCLEOTIDE SEQUENCE [LARGE SCALE GENOMIC DNA]</scope>
    <source>
        <strain evidence="3">JCM 20706</strain>
    </source>
</reference>
<proteinExistence type="predicted"/>
<dbReference type="AlphaFoldDB" id="A0A553JMZ7"/>
<gene>
    <name evidence="2" type="ORF">FN961_13030</name>
</gene>
<dbReference type="InterPro" id="IPR032427">
    <property type="entry name" value="P22_portal"/>
</dbReference>
<protein>
    <submittedName>
        <fullName evidence="2">Portal protein</fullName>
    </submittedName>
</protein>
<dbReference type="Pfam" id="PF16510">
    <property type="entry name" value="P22_portal"/>
    <property type="match status" value="1"/>
</dbReference>
<sequence>MVDHVKANKEGFTLAQLTQIMGAIDAQPQWRGPASIACAYYDGDQLSSQIRQVLQERGQPEIVHNMIGPTIDGVLGMEAKTRADLLVSADDEEGEELAQALNEKFKDAWRLANADRACSDAYAGQLKAGIGWVEVSRNPIPFEAAYRVKFVHRRNIWWDWHAQEIDRSDSRWKIYKKWVDFDEALATFPDHKEVLQQSINLWEGFGNFDDFEEDSPDLHAAWHDFDSWDRKQSEWMDQDRQRILLQVVMYKVWQRSHVIKLSDGRVIEYDPKNQVHVAALQSGKVKLSYAAFPKVREAWFVGPHRIVDRPCSAPDGKDSLIPFIGYQKDSSGEPYGLVSRMIPAQDGINARIIRLNFLLQARRIIADEDATNLSARKLKEEVEKPDGYIPLNPDRKNKHSITDSFNVQNDIGIAAQQFSLMQNDMKLIQDCAGVYNSMLGQDSNATSGVAIANLVEQGTTTLAEVNDNFHYSRNKVAGLLLDYIIEDMMDRDNVSVTINRQDKARRKTIVVNGVDDDNQRSNDVARFRGHIALMPVQATPTYRQQQANQLTQAMSKLPPEAQALVVPMLIELMDLPNKQDFLSTIRQALNIPKAPEDMSPEEQEAAAQEQQKAQQMEAMQMAEIQGRLEKVQLERGLLEARIGELAKKTETEAVKDDKIVAETEQIIQEIDRSNAEVAAMRSTLTQNIQSQLDAIEV</sequence>
<organism evidence="2 3">
    <name type="scientific">Shewanella hanedai</name>
    <name type="common">Alteromonas hanedai</name>
    <dbReference type="NCBI Taxonomy" id="25"/>
    <lineage>
        <taxon>Bacteria</taxon>
        <taxon>Pseudomonadati</taxon>
        <taxon>Pseudomonadota</taxon>
        <taxon>Gammaproteobacteria</taxon>
        <taxon>Alteromonadales</taxon>
        <taxon>Shewanellaceae</taxon>
        <taxon>Shewanella</taxon>
    </lineage>
</organism>
<comment type="caution">
    <text evidence="2">The sequence shown here is derived from an EMBL/GenBank/DDBJ whole genome shotgun (WGS) entry which is preliminary data.</text>
</comment>
<dbReference type="OrthoDB" id="8564969at2"/>
<dbReference type="EMBL" id="VKGK01000015">
    <property type="protein sequence ID" value="TRY13835.1"/>
    <property type="molecule type" value="Genomic_DNA"/>
</dbReference>
<name>A0A553JMZ7_SHEHA</name>
<evidence type="ECO:0000313" key="3">
    <source>
        <dbReference type="Proteomes" id="UP000318126"/>
    </source>
</evidence>
<feature type="coiled-coil region" evidence="1">
    <location>
        <begin position="605"/>
        <end position="648"/>
    </location>
</feature>
<evidence type="ECO:0000313" key="2">
    <source>
        <dbReference type="EMBL" id="TRY13835.1"/>
    </source>
</evidence>
<keyword evidence="3" id="KW-1185">Reference proteome</keyword>
<evidence type="ECO:0000256" key="1">
    <source>
        <dbReference type="SAM" id="Coils"/>
    </source>
</evidence>
<dbReference type="RefSeq" id="WP_144040616.1">
    <property type="nucleotide sequence ID" value="NZ_BMPL01000015.1"/>
</dbReference>